<feature type="compositionally biased region" description="Acidic residues" evidence="6">
    <location>
        <begin position="98"/>
        <end position="110"/>
    </location>
</feature>
<feature type="region of interest" description="Disordered" evidence="6">
    <location>
        <begin position="188"/>
        <end position="207"/>
    </location>
</feature>
<dbReference type="PANTHER" id="PTHR15073">
    <property type="entry name" value="MICROTUBULE-ASSOCIATED PROTEIN"/>
    <property type="match status" value="1"/>
</dbReference>
<protein>
    <recommendedName>
        <fullName evidence="9">Ensconsin</fullName>
    </recommendedName>
</protein>
<accession>A0AAN9WSI0</accession>
<dbReference type="GO" id="GO:0000226">
    <property type="term" value="P:microtubule cytoskeleton organization"/>
    <property type="evidence" value="ECO:0007669"/>
    <property type="project" value="InterPro"/>
</dbReference>
<dbReference type="InterPro" id="IPR051483">
    <property type="entry name" value="MAP7_domain-containing"/>
</dbReference>
<feature type="compositionally biased region" description="Low complexity" evidence="6">
    <location>
        <begin position="793"/>
        <end position="808"/>
    </location>
</feature>
<feature type="compositionally biased region" description="Polar residues" evidence="6">
    <location>
        <begin position="766"/>
        <end position="784"/>
    </location>
</feature>
<feature type="region of interest" description="Disordered" evidence="6">
    <location>
        <begin position="144"/>
        <end position="168"/>
    </location>
</feature>
<feature type="region of interest" description="Disordered" evidence="6">
    <location>
        <begin position="857"/>
        <end position="1109"/>
    </location>
</feature>
<feature type="compositionally biased region" description="Basic and acidic residues" evidence="6">
    <location>
        <begin position="153"/>
        <end position="168"/>
    </location>
</feature>
<evidence type="ECO:0000256" key="2">
    <source>
        <dbReference type="ARBA" id="ARBA00007525"/>
    </source>
</evidence>
<evidence type="ECO:0000256" key="4">
    <source>
        <dbReference type="ARBA" id="ARBA00023054"/>
    </source>
</evidence>
<feature type="compositionally biased region" description="Basic and acidic residues" evidence="6">
    <location>
        <begin position="302"/>
        <end position="312"/>
    </location>
</feature>
<dbReference type="EMBL" id="JAZDUA010000013">
    <property type="protein sequence ID" value="KAK7873483.1"/>
    <property type="molecule type" value="Genomic_DNA"/>
</dbReference>
<feature type="compositionally biased region" description="Low complexity" evidence="6">
    <location>
        <begin position="579"/>
        <end position="600"/>
    </location>
</feature>
<evidence type="ECO:0000313" key="7">
    <source>
        <dbReference type="EMBL" id="KAK7873483.1"/>
    </source>
</evidence>
<feature type="compositionally biased region" description="Polar residues" evidence="6">
    <location>
        <begin position="1134"/>
        <end position="1147"/>
    </location>
</feature>
<feature type="compositionally biased region" description="Pro residues" evidence="6">
    <location>
        <begin position="551"/>
        <end position="563"/>
    </location>
</feature>
<comment type="caution">
    <text evidence="7">The sequence shown here is derived from an EMBL/GenBank/DDBJ whole genome shotgun (WGS) entry which is preliminary data.</text>
</comment>
<feature type="compositionally biased region" description="Basic and acidic residues" evidence="6">
    <location>
        <begin position="748"/>
        <end position="765"/>
    </location>
</feature>
<evidence type="ECO:0000313" key="8">
    <source>
        <dbReference type="Proteomes" id="UP001378592"/>
    </source>
</evidence>
<comment type="subcellular location">
    <subcellularLocation>
        <location evidence="1">Cytoplasm</location>
        <location evidence="1">Cytoskeleton</location>
    </subcellularLocation>
</comment>
<evidence type="ECO:0008006" key="9">
    <source>
        <dbReference type="Google" id="ProtNLM"/>
    </source>
</evidence>
<name>A0AAN9WSI0_9ORTH</name>
<feature type="compositionally biased region" description="Pro residues" evidence="6">
    <location>
        <begin position="502"/>
        <end position="515"/>
    </location>
</feature>
<feature type="compositionally biased region" description="Low complexity" evidence="6">
    <location>
        <begin position="463"/>
        <end position="474"/>
    </location>
</feature>
<feature type="compositionally biased region" description="Polar residues" evidence="6">
    <location>
        <begin position="1040"/>
        <end position="1063"/>
    </location>
</feature>
<keyword evidence="8" id="KW-1185">Reference proteome</keyword>
<feature type="compositionally biased region" description="Basic and acidic residues" evidence="6">
    <location>
        <begin position="565"/>
        <end position="578"/>
    </location>
</feature>
<proteinExistence type="inferred from homology"/>
<feature type="region of interest" description="Disordered" evidence="6">
    <location>
        <begin position="92"/>
        <end position="127"/>
    </location>
</feature>
<feature type="region of interest" description="Disordered" evidence="6">
    <location>
        <begin position="351"/>
        <end position="394"/>
    </location>
</feature>
<evidence type="ECO:0000256" key="3">
    <source>
        <dbReference type="ARBA" id="ARBA00022490"/>
    </source>
</evidence>
<dbReference type="Proteomes" id="UP001378592">
    <property type="component" value="Unassembled WGS sequence"/>
</dbReference>
<dbReference type="PANTHER" id="PTHR15073:SF1">
    <property type="entry name" value="RETICULOCYTE-BINDING PROTEIN HOMOLOG 2A"/>
    <property type="match status" value="1"/>
</dbReference>
<dbReference type="GO" id="GO:0015630">
    <property type="term" value="C:microtubule cytoskeleton"/>
    <property type="evidence" value="ECO:0007669"/>
    <property type="project" value="InterPro"/>
</dbReference>
<evidence type="ECO:0000256" key="6">
    <source>
        <dbReference type="SAM" id="MobiDB-lite"/>
    </source>
</evidence>
<dbReference type="Pfam" id="PF05672">
    <property type="entry name" value="MAP7"/>
    <property type="match status" value="1"/>
</dbReference>
<reference evidence="7 8" key="1">
    <citation type="submission" date="2024-03" db="EMBL/GenBank/DDBJ databases">
        <title>The genome assembly and annotation of the cricket Gryllus longicercus Weissman &amp; Gray.</title>
        <authorList>
            <person name="Szrajer S."/>
            <person name="Gray D."/>
            <person name="Ylla G."/>
        </authorList>
    </citation>
    <scope>NUCLEOTIDE SEQUENCE [LARGE SCALE GENOMIC DNA]</scope>
    <source>
        <strain evidence="7">DAG 2021-001</strain>
        <tissue evidence="7">Whole body minus gut</tissue>
    </source>
</reference>
<evidence type="ECO:0000256" key="1">
    <source>
        <dbReference type="ARBA" id="ARBA00004245"/>
    </source>
</evidence>
<feature type="region of interest" description="Disordered" evidence="6">
    <location>
        <begin position="1126"/>
        <end position="1150"/>
    </location>
</feature>
<organism evidence="7 8">
    <name type="scientific">Gryllus longicercus</name>
    <dbReference type="NCBI Taxonomy" id="2509291"/>
    <lineage>
        <taxon>Eukaryota</taxon>
        <taxon>Metazoa</taxon>
        <taxon>Ecdysozoa</taxon>
        <taxon>Arthropoda</taxon>
        <taxon>Hexapoda</taxon>
        <taxon>Insecta</taxon>
        <taxon>Pterygota</taxon>
        <taxon>Neoptera</taxon>
        <taxon>Polyneoptera</taxon>
        <taxon>Orthoptera</taxon>
        <taxon>Ensifera</taxon>
        <taxon>Gryllidea</taxon>
        <taxon>Grylloidea</taxon>
        <taxon>Gryllidae</taxon>
        <taxon>Gryllinae</taxon>
        <taxon>Gryllus</taxon>
    </lineage>
</organism>
<feature type="region of interest" description="Disordered" evidence="6">
    <location>
        <begin position="302"/>
        <end position="328"/>
    </location>
</feature>
<keyword evidence="4" id="KW-0175">Coiled coil</keyword>
<dbReference type="InterPro" id="IPR008604">
    <property type="entry name" value="MAP7_fam"/>
</dbReference>
<feature type="compositionally biased region" description="Polar residues" evidence="6">
    <location>
        <begin position="1070"/>
        <end position="1084"/>
    </location>
</feature>
<feature type="compositionally biased region" description="Basic and acidic residues" evidence="6">
    <location>
        <begin position="682"/>
        <end position="692"/>
    </location>
</feature>
<dbReference type="AlphaFoldDB" id="A0AAN9WSI0"/>
<feature type="compositionally biased region" description="Basic and acidic residues" evidence="6">
    <location>
        <begin position="191"/>
        <end position="207"/>
    </location>
</feature>
<feature type="compositionally biased region" description="Low complexity" evidence="6">
    <location>
        <begin position="417"/>
        <end position="438"/>
    </location>
</feature>
<keyword evidence="5" id="KW-0206">Cytoskeleton</keyword>
<keyword evidence="3" id="KW-0963">Cytoplasm</keyword>
<evidence type="ECO:0000256" key="5">
    <source>
        <dbReference type="ARBA" id="ARBA00023212"/>
    </source>
</evidence>
<feature type="region of interest" description="Disordered" evidence="6">
    <location>
        <begin position="406"/>
        <end position="483"/>
    </location>
</feature>
<feature type="compositionally biased region" description="Low complexity" evidence="6">
    <location>
        <begin position="1008"/>
        <end position="1018"/>
    </location>
</feature>
<feature type="compositionally biased region" description="Low complexity" evidence="6">
    <location>
        <begin position="622"/>
        <end position="647"/>
    </location>
</feature>
<feature type="compositionally biased region" description="Basic and acidic residues" evidence="6">
    <location>
        <begin position="862"/>
        <end position="992"/>
    </location>
</feature>
<feature type="compositionally biased region" description="Low complexity" evidence="6">
    <location>
        <begin position="1085"/>
        <end position="1100"/>
    </location>
</feature>
<feature type="region of interest" description="Disordered" evidence="6">
    <location>
        <begin position="501"/>
        <end position="822"/>
    </location>
</feature>
<gene>
    <name evidence="7" type="ORF">R5R35_011827</name>
</gene>
<comment type="similarity">
    <text evidence="2">Belongs to the MAP7 family.</text>
</comment>
<sequence length="1260" mass="135421">MSLAKQKYLEESNGGLGVGVRLVRAACPRAHRQRRAGRAPPVAPLGGRRVVRPLVPGVQRAAVLCPGAGDGPVAGPGGTLHWFACVGPDSELASSDALEGDESDDSEVEPEASPAPPADAPSAEGGVGGAAAAAAAAAAAGAAAAGAATTPQQREREREREDRVRALRERQAEERARRLEELRAHAAAAQRFREQKEEERRRRAEELRLRDAERRSQVEERKRQIWEAERDRREAILRKNQEREARIDSRRRNERSSIVFAFGSSTPRMLEPADTGGSFWGARRATSTTNVALFTAPLTRRASERELADAGKKRATSAGGLDRKPGEDLKMSTSMYEVFHWVDEPMACRAGKNGSASPFPAKPSEARPIKPTLSLPVNESRPLPLSVSSAPQTPSARTLHIASLFCGDETDSPPPAVMSQSAYSASSSPSGASAAALATTRVNRRKTDLMPTIPSPRDGGGSSPAAGGPRSARPFTRSPGRAFSMSRLDQLAQPRRLRLQAPAPPVQSAPPPSQPLAPGARSMSRSMSHLARAGPLRRCGAAKSMSHLGPGPAPAAAPLPPPRLTRAERLRQRARDMARQQQHHAAAAAPAHTPTPHASAGQQQATGLRSGEVTPTPPSRPLSALSQQSMSSVGSGVNLRPRPTAAPRRPRPVSIAVTGVSSEQMAAASNATHRHSITGDPRPPKITEKEGAKPPLPKVHSSKKPTTPAKKPILDKSRTPPVKASPRATPKATPLQSPGSEVPPPLAERVDDKHETEDGRSEDTATKSLDTSETAVEIQETTAEVTEPQREQPVPSVAVTASSESVEAATEESEKEVDVPKPVAAAAPAPTATTLASSALIAAEQAEGENEMTASFIAKTRITTEEEAKAALAERRRLAREQAEREAELERQRQEEERRREEERIRQEEEEQRRFEEEQERLAEEARRAEEERLKQAILENQKREEEEKKRREEEARLKAEKEEAEKKAREEAERLRKEMDERLRKEEEERIARRKRVEAIMLRTRGKGSAASSTSAKGQEEGDNDEGKDDSPSEEVKSVPSNTNGSSQCASEVQQEAEQSAPMSELQEKQQVSSGNGHQPMDTSASPSAAQSPPALAPSTNGKASSDATSDLLIDTSSAAVLKPVEASEDGQSRNNVVSTQSNGHQNGMDFNPVVGYVNVDNVKQNNVTNNLLDLAEFDAFSQSNNMNVPPQSNLTETSGDFEQILDLGLSTPGKLANEDNVNSNLVNTNGSSAPPAPIIAFQDGLVKKTDTSVADLLS</sequence>
<feature type="compositionally biased region" description="Polar residues" evidence="6">
    <location>
        <begin position="659"/>
        <end position="671"/>
    </location>
</feature>